<evidence type="ECO:0000313" key="1">
    <source>
        <dbReference type="EMBL" id="SJM90241.1"/>
    </source>
</evidence>
<reference evidence="2" key="1">
    <citation type="submission" date="2017-02" db="EMBL/GenBank/DDBJ databases">
        <authorList>
            <person name="Daims H."/>
        </authorList>
    </citation>
    <scope>NUCLEOTIDE SEQUENCE [LARGE SCALE GENOMIC DNA]</scope>
</reference>
<gene>
    <name evidence="1" type="ORF">CRENPOLYSF1_140007</name>
</gene>
<dbReference type="OrthoDB" id="9780401at2"/>
<dbReference type="AlphaFoldDB" id="A0A1R4H1X3"/>
<accession>A0A1R4H1X3</accession>
<dbReference type="Proteomes" id="UP000195667">
    <property type="component" value="Unassembled WGS sequence"/>
</dbReference>
<dbReference type="Pfam" id="PF11172">
    <property type="entry name" value="DUF2959"/>
    <property type="match status" value="1"/>
</dbReference>
<dbReference type="RefSeq" id="WP_087142452.1">
    <property type="nucleotide sequence ID" value="NZ_FUKI01000046.1"/>
</dbReference>
<evidence type="ECO:0008006" key="3">
    <source>
        <dbReference type="Google" id="ProtNLM"/>
    </source>
</evidence>
<organism evidence="1 2">
    <name type="scientific">Crenothrix polyspora</name>
    <dbReference type="NCBI Taxonomy" id="360316"/>
    <lineage>
        <taxon>Bacteria</taxon>
        <taxon>Pseudomonadati</taxon>
        <taxon>Pseudomonadota</taxon>
        <taxon>Gammaproteobacteria</taxon>
        <taxon>Methylococcales</taxon>
        <taxon>Crenotrichaceae</taxon>
        <taxon>Crenothrix</taxon>
    </lineage>
</organism>
<sequence length="236" mass="27495">MADNKSPTDSLEQLINLFSQFFSSKFKHFYYSAKESIGEHKRDIMVHEVEQVCVDLQHTRDEFEAALARFKNVVIVDETPLEQRYNLLNRQYQFCRSKSEHVSQRIKAIEAVSEALFLEWENELNQYSSRSLRFSSKQHLKSARQNYARLMKAMRQAENKIQPVLTAFKDQVLYLKHNLNAHAISALHHEFTTISIDISQLIQAMEQTILEASVFVSSLVGKQVSYQKKALPKPER</sequence>
<name>A0A1R4H1X3_9GAMM</name>
<dbReference type="InterPro" id="IPR021342">
    <property type="entry name" value="DUF2959"/>
</dbReference>
<dbReference type="EMBL" id="FUKI01000046">
    <property type="protein sequence ID" value="SJM90241.1"/>
    <property type="molecule type" value="Genomic_DNA"/>
</dbReference>
<keyword evidence="2" id="KW-1185">Reference proteome</keyword>
<proteinExistence type="predicted"/>
<evidence type="ECO:0000313" key="2">
    <source>
        <dbReference type="Proteomes" id="UP000195667"/>
    </source>
</evidence>
<protein>
    <recommendedName>
        <fullName evidence="3">DUF2959 domain-containing protein</fullName>
    </recommendedName>
</protein>